<feature type="compositionally biased region" description="Acidic residues" evidence="9">
    <location>
        <begin position="428"/>
        <end position="439"/>
    </location>
</feature>
<dbReference type="InterPro" id="IPR001357">
    <property type="entry name" value="BRCT_dom"/>
</dbReference>
<dbReference type="EC" id="3.1.3.16" evidence="2"/>
<feature type="region of interest" description="Disordered" evidence="9">
    <location>
        <begin position="396"/>
        <end position="537"/>
    </location>
</feature>
<feature type="compositionally biased region" description="Acidic residues" evidence="9">
    <location>
        <begin position="1"/>
        <end position="11"/>
    </location>
</feature>
<dbReference type="FunFam" id="3.40.50.10190:FF:000007">
    <property type="entry name" value="RNA polymerase II subunit A C-terminal domain phosphatase"/>
    <property type="match status" value="1"/>
</dbReference>
<comment type="caution">
    <text evidence="11">The sequence shown here is derived from an EMBL/GenBank/DDBJ whole genome shotgun (WGS) entry which is preliminary data.</text>
</comment>
<feature type="compositionally biased region" description="Low complexity" evidence="9">
    <location>
        <begin position="135"/>
        <end position="177"/>
    </location>
</feature>
<name>A0A6A4VTW6_AMPAM</name>
<comment type="catalytic activity">
    <reaction evidence="8">
        <text>O-phospho-L-threonyl-[protein] + H2O = L-threonyl-[protein] + phosphate</text>
        <dbReference type="Rhea" id="RHEA:47004"/>
        <dbReference type="Rhea" id="RHEA-COMP:11060"/>
        <dbReference type="Rhea" id="RHEA-COMP:11605"/>
        <dbReference type="ChEBI" id="CHEBI:15377"/>
        <dbReference type="ChEBI" id="CHEBI:30013"/>
        <dbReference type="ChEBI" id="CHEBI:43474"/>
        <dbReference type="ChEBI" id="CHEBI:61977"/>
        <dbReference type="EC" id="3.1.3.16"/>
    </reaction>
</comment>
<evidence type="ECO:0000256" key="2">
    <source>
        <dbReference type="ARBA" id="ARBA00013081"/>
    </source>
</evidence>
<dbReference type="PANTHER" id="PTHR23081">
    <property type="entry name" value="RNA POLYMERASE II CTD PHOSPHATASE"/>
    <property type="match status" value="1"/>
</dbReference>
<gene>
    <name evidence="11" type="primary">Ctdp1_0</name>
    <name evidence="11" type="ORF">FJT64_007325</name>
</gene>
<dbReference type="AlphaFoldDB" id="A0A6A4VTW6"/>
<feature type="compositionally biased region" description="Gly residues" evidence="9">
    <location>
        <begin position="121"/>
        <end position="134"/>
    </location>
</feature>
<dbReference type="InterPro" id="IPR036420">
    <property type="entry name" value="BRCT_dom_sf"/>
</dbReference>
<dbReference type="GO" id="GO:0005634">
    <property type="term" value="C:nucleus"/>
    <property type="evidence" value="ECO:0007669"/>
    <property type="project" value="UniProtKB-SubCell"/>
</dbReference>
<dbReference type="SUPFAM" id="SSF52113">
    <property type="entry name" value="BRCT domain"/>
    <property type="match status" value="1"/>
</dbReference>
<keyword evidence="4" id="KW-0904">Protein phosphatase</keyword>
<sequence>MPNLSDDEDEGSNDKPDPSSVEQATPAVAEELSDDLNISDDDDDEAGPSPQDPAALPAEDDKRTADLPPNAKSPDGSEPAADNSRQKDTAEITSLPEPTAEQSREPDGVDSRSAPDQDGCDSGGAGEPGGGGVSGSPKPGVAPESPAAGGAAAAGSSPAAAREAEAAGGSQADAAGEQRSPSDVRDGAAASETRELEVEDTDDYLSHLEDILLLIHRAFYSMLKKSDAGEPPDLRLLIPYVRKKVLKGVRLVFSGVVPNNQELSSSRPYQVATNLGAVVQDRLVRKGPRDELTTHLVAARLGTAKVNEALRSKRIQLVTLDWLWSCAERWERVDERLFPLRADTAVSRAPPAHCSSPDPQGERTRRQSFQETLNPLLTFSPDDIARMDEEVEDILQSGSDQDDDADDDEARRETPPPRPEAPAPPPPDDSDSERSDDDGAGVSSAAHRAPSEDGSSGDESHPAATGRGAKRRASDGGDSSEDESPSVKFRRGEPLPSDDELGGDGNDSDGNGPDLEEDWSMMGAELERELGDGDGAD</sequence>
<keyword evidence="5" id="KW-0539">Nucleus</keyword>
<accession>A0A6A4VTW6</accession>
<keyword evidence="3" id="KW-0378">Hydrolase</keyword>
<organism evidence="11 12">
    <name type="scientific">Amphibalanus amphitrite</name>
    <name type="common">Striped barnacle</name>
    <name type="synonym">Balanus amphitrite</name>
    <dbReference type="NCBI Taxonomy" id="1232801"/>
    <lineage>
        <taxon>Eukaryota</taxon>
        <taxon>Metazoa</taxon>
        <taxon>Ecdysozoa</taxon>
        <taxon>Arthropoda</taxon>
        <taxon>Crustacea</taxon>
        <taxon>Multicrustacea</taxon>
        <taxon>Cirripedia</taxon>
        <taxon>Thoracica</taxon>
        <taxon>Thoracicalcarea</taxon>
        <taxon>Balanomorpha</taxon>
        <taxon>Balanoidea</taxon>
        <taxon>Balanidae</taxon>
        <taxon>Amphibalaninae</taxon>
        <taxon>Amphibalanus</taxon>
    </lineage>
</organism>
<evidence type="ECO:0000259" key="10">
    <source>
        <dbReference type="PROSITE" id="PS50172"/>
    </source>
</evidence>
<dbReference type="CDD" id="cd17729">
    <property type="entry name" value="BRCT_CTDP1"/>
    <property type="match status" value="1"/>
</dbReference>
<feature type="compositionally biased region" description="Acidic residues" evidence="9">
    <location>
        <begin position="31"/>
        <end position="46"/>
    </location>
</feature>
<feature type="region of interest" description="Disordered" evidence="9">
    <location>
        <begin position="346"/>
        <end position="381"/>
    </location>
</feature>
<evidence type="ECO:0000313" key="11">
    <source>
        <dbReference type="EMBL" id="KAF0295074.1"/>
    </source>
</evidence>
<evidence type="ECO:0000256" key="7">
    <source>
        <dbReference type="ARBA" id="ARBA00047761"/>
    </source>
</evidence>
<comment type="catalytic activity">
    <reaction evidence="7">
        <text>O-phospho-L-seryl-[protein] + H2O = L-seryl-[protein] + phosphate</text>
        <dbReference type="Rhea" id="RHEA:20629"/>
        <dbReference type="Rhea" id="RHEA-COMP:9863"/>
        <dbReference type="Rhea" id="RHEA-COMP:11604"/>
        <dbReference type="ChEBI" id="CHEBI:15377"/>
        <dbReference type="ChEBI" id="CHEBI:29999"/>
        <dbReference type="ChEBI" id="CHEBI:43474"/>
        <dbReference type="ChEBI" id="CHEBI:83421"/>
        <dbReference type="EC" id="3.1.3.16"/>
    </reaction>
</comment>
<dbReference type="GO" id="GO:0008420">
    <property type="term" value="F:RNA polymerase II CTD heptapeptide repeat phosphatase activity"/>
    <property type="evidence" value="ECO:0007669"/>
    <property type="project" value="InterPro"/>
</dbReference>
<keyword evidence="12" id="KW-1185">Reference proteome</keyword>
<evidence type="ECO:0000256" key="1">
    <source>
        <dbReference type="ARBA" id="ARBA00004123"/>
    </source>
</evidence>
<evidence type="ECO:0000256" key="4">
    <source>
        <dbReference type="ARBA" id="ARBA00022912"/>
    </source>
</evidence>
<evidence type="ECO:0000256" key="8">
    <source>
        <dbReference type="ARBA" id="ARBA00048336"/>
    </source>
</evidence>
<proteinExistence type="predicted"/>
<feature type="compositionally biased region" description="Basic and acidic residues" evidence="9">
    <location>
        <begin position="180"/>
        <end position="196"/>
    </location>
</feature>
<comment type="subcellular location">
    <subcellularLocation>
        <location evidence="1">Nucleus</location>
    </subcellularLocation>
</comment>
<dbReference type="PROSITE" id="PS50172">
    <property type="entry name" value="BRCT"/>
    <property type="match status" value="1"/>
</dbReference>
<evidence type="ECO:0000256" key="3">
    <source>
        <dbReference type="ARBA" id="ARBA00022801"/>
    </source>
</evidence>
<feature type="domain" description="BRCT" evidence="10">
    <location>
        <begin position="241"/>
        <end position="340"/>
    </location>
</feature>
<protein>
    <recommendedName>
        <fullName evidence="6">RNA polymerase II subunit A C-terminal domain phosphatase</fullName>
        <ecNumber evidence="2">3.1.3.16</ecNumber>
    </recommendedName>
</protein>
<dbReference type="InterPro" id="IPR039189">
    <property type="entry name" value="Fcp1"/>
</dbReference>
<dbReference type="PANTHER" id="PTHR23081:SF36">
    <property type="entry name" value="RNA POLYMERASE II SUBUNIT A C-TERMINAL DOMAIN PHOSPHATASE"/>
    <property type="match status" value="1"/>
</dbReference>
<reference evidence="11 12" key="1">
    <citation type="submission" date="2019-07" db="EMBL/GenBank/DDBJ databases">
        <title>Draft genome assembly of a fouling barnacle, Amphibalanus amphitrite (Darwin, 1854): The first reference genome for Thecostraca.</title>
        <authorList>
            <person name="Kim W."/>
        </authorList>
    </citation>
    <scope>NUCLEOTIDE SEQUENCE [LARGE SCALE GENOMIC DNA]</scope>
    <source>
        <strain evidence="11">SNU_AA5</strain>
        <tissue evidence="11">Soma without cirri and trophi</tissue>
    </source>
</reference>
<dbReference type="Gene3D" id="3.40.50.10190">
    <property type="entry name" value="BRCT domain"/>
    <property type="match status" value="1"/>
</dbReference>
<feature type="compositionally biased region" description="Polar residues" evidence="9">
    <location>
        <begin position="367"/>
        <end position="377"/>
    </location>
</feature>
<feature type="compositionally biased region" description="Basic and acidic residues" evidence="9">
    <location>
        <begin position="102"/>
        <end position="115"/>
    </location>
</feature>
<feature type="region of interest" description="Disordered" evidence="9">
    <location>
        <begin position="1"/>
        <end position="200"/>
    </location>
</feature>
<dbReference type="EMBL" id="VIIS01001637">
    <property type="protein sequence ID" value="KAF0295074.1"/>
    <property type="molecule type" value="Genomic_DNA"/>
</dbReference>
<dbReference type="OrthoDB" id="10249888at2759"/>
<dbReference type="SMART" id="SM00292">
    <property type="entry name" value="BRCT"/>
    <property type="match status" value="1"/>
</dbReference>
<evidence type="ECO:0000256" key="6">
    <source>
        <dbReference type="ARBA" id="ARBA00040602"/>
    </source>
</evidence>
<feature type="compositionally biased region" description="Pro residues" evidence="9">
    <location>
        <begin position="416"/>
        <end position="427"/>
    </location>
</feature>
<evidence type="ECO:0000256" key="5">
    <source>
        <dbReference type="ARBA" id="ARBA00023242"/>
    </source>
</evidence>
<dbReference type="Proteomes" id="UP000440578">
    <property type="component" value="Unassembled WGS sequence"/>
</dbReference>
<evidence type="ECO:0000256" key="9">
    <source>
        <dbReference type="SAM" id="MobiDB-lite"/>
    </source>
</evidence>
<evidence type="ECO:0000313" key="12">
    <source>
        <dbReference type="Proteomes" id="UP000440578"/>
    </source>
</evidence>